<organism evidence="1 2">
    <name type="scientific">Thiohalocapsa halophila</name>
    <dbReference type="NCBI Taxonomy" id="69359"/>
    <lineage>
        <taxon>Bacteria</taxon>
        <taxon>Pseudomonadati</taxon>
        <taxon>Pseudomonadota</taxon>
        <taxon>Gammaproteobacteria</taxon>
        <taxon>Chromatiales</taxon>
        <taxon>Chromatiaceae</taxon>
        <taxon>Thiohalocapsa</taxon>
    </lineage>
</organism>
<gene>
    <name evidence="1" type="ORF">CKO31_18195</name>
</gene>
<accession>A0ABS1CLB9</accession>
<proteinExistence type="predicted"/>
<evidence type="ECO:0000313" key="1">
    <source>
        <dbReference type="EMBL" id="MBK1632637.1"/>
    </source>
</evidence>
<reference evidence="1 2" key="1">
    <citation type="journal article" date="2020" name="Microorganisms">
        <title>Osmotic Adaptation and Compatible Solute Biosynthesis of Phototrophic Bacteria as Revealed from Genome Analyses.</title>
        <authorList>
            <person name="Imhoff J.F."/>
            <person name="Rahn T."/>
            <person name="Kunzel S."/>
            <person name="Keller A."/>
            <person name="Neulinger S.C."/>
        </authorList>
    </citation>
    <scope>NUCLEOTIDE SEQUENCE [LARGE SCALE GENOMIC DNA]</scope>
    <source>
        <strain evidence="1 2">DSM 6210</strain>
    </source>
</reference>
<comment type="caution">
    <text evidence="1">The sequence shown here is derived from an EMBL/GenBank/DDBJ whole genome shotgun (WGS) entry which is preliminary data.</text>
</comment>
<sequence>MAVRRSPPPPRRILRLRRLVEGIGRLGDLAGAGAGLRLGEGAGSHGSVLRCRAVARMSTSRPV</sequence>
<dbReference type="EMBL" id="NRRV01000053">
    <property type="protein sequence ID" value="MBK1632637.1"/>
    <property type="molecule type" value="Genomic_DNA"/>
</dbReference>
<protein>
    <submittedName>
        <fullName evidence="1">Uncharacterized protein</fullName>
    </submittedName>
</protein>
<evidence type="ECO:0000313" key="2">
    <source>
        <dbReference type="Proteomes" id="UP000748752"/>
    </source>
</evidence>
<name>A0ABS1CLB9_9GAMM</name>
<dbReference type="Proteomes" id="UP000748752">
    <property type="component" value="Unassembled WGS sequence"/>
</dbReference>
<keyword evidence="2" id="KW-1185">Reference proteome</keyword>